<evidence type="ECO:0000313" key="13">
    <source>
        <dbReference type="Proteomes" id="UP001060414"/>
    </source>
</evidence>
<dbReference type="Gene3D" id="2.40.37.10">
    <property type="entry name" value="Lyase, Ornithine Decarboxylase, Chain A, domain 1"/>
    <property type="match status" value="1"/>
</dbReference>
<evidence type="ECO:0000313" key="12">
    <source>
        <dbReference type="EMBL" id="UWZ79031.1"/>
    </source>
</evidence>
<evidence type="ECO:0000256" key="2">
    <source>
        <dbReference type="ARBA" id="ARBA00012259"/>
    </source>
</evidence>
<dbReference type="InterPro" id="IPR022643">
    <property type="entry name" value="De-COase2_C"/>
</dbReference>
<evidence type="ECO:0000256" key="3">
    <source>
        <dbReference type="ARBA" id="ARBA00013633"/>
    </source>
</evidence>
<evidence type="ECO:0000256" key="8">
    <source>
        <dbReference type="ARBA" id="ARBA00025802"/>
    </source>
</evidence>
<keyword evidence="13" id="KW-1185">Reference proteome</keyword>
<evidence type="ECO:0000256" key="5">
    <source>
        <dbReference type="ARBA" id="ARBA00022898"/>
    </source>
</evidence>
<dbReference type="Pfam" id="PF00278">
    <property type="entry name" value="Orn_DAP_Arg_deC"/>
    <property type="match status" value="1"/>
</dbReference>
<dbReference type="Proteomes" id="UP001060414">
    <property type="component" value="Chromosome"/>
</dbReference>
<evidence type="ECO:0000256" key="4">
    <source>
        <dbReference type="ARBA" id="ARBA00022793"/>
    </source>
</evidence>
<dbReference type="EMBL" id="CP092109">
    <property type="protein sequence ID" value="UWZ79031.1"/>
    <property type="molecule type" value="Genomic_DNA"/>
</dbReference>
<feature type="domain" description="Orn/DAP/Arg decarboxylase 2 C-terminal" evidence="11">
    <location>
        <begin position="149"/>
        <end position="342"/>
    </location>
</feature>
<dbReference type="PIRSF" id="PIRSF038941">
    <property type="entry name" value="NspC"/>
    <property type="match status" value="1"/>
</dbReference>
<evidence type="ECO:0000259" key="11">
    <source>
        <dbReference type="Pfam" id="PF00278"/>
    </source>
</evidence>
<evidence type="ECO:0000256" key="6">
    <source>
        <dbReference type="ARBA" id="ARBA00023066"/>
    </source>
</evidence>
<evidence type="ECO:0000256" key="10">
    <source>
        <dbReference type="ARBA" id="ARBA00047389"/>
    </source>
</evidence>
<keyword evidence="7 12" id="KW-0456">Lyase</keyword>
<dbReference type="SUPFAM" id="SSF51419">
    <property type="entry name" value="PLP-binding barrel"/>
    <property type="match status" value="1"/>
</dbReference>
<sequence>MDHLCARKIDLNTLHTPAFVVFEEVLENNLAVLEKVMERSGARILLALKAFAMHHCFPLLNQTLKGTCGSGPHEVRLGREMFGGEVHGFAAGYSEEDIREMAPVCDHLVFNSISLWKRFGSLAKQLNPSLECGLRCNPEHVETEVPIYDPCGPGSRLGIIAEEFDETALEGVSGLHFHTLCQMGADALERTLFHFEKNFGRYLPRMHWVNFGGGHHITRPDYDAEHLIRIITDFRARHPHLTVYLEPGEAVALNAGILVASVLDLTRNRDTRNAVLDTSATCHMPDVLEMPYRPQIIGAGQPGEKAHTYRLGGLSCLAGDVIGDYSFDKPLAVGDRLVFLDMAIYSMVKTNTFNGVKLPSIYYGRRDGTLELVKKFGYEDFKNRLS</sequence>
<protein>
    <recommendedName>
        <fullName evidence="3">Carboxynorspermidine/carboxyspermidine decarboxylase</fullName>
        <ecNumber evidence="2">4.1.1.96</ecNumber>
    </recommendedName>
</protein>
<keyword evidence="4" id="KW-0210">Decarboxylase</keyword>
<comment type="cofactor">
    <cofactor evidence="1">
        <name>pyridoxal 5'-phosphate</name>
        <dbReference type="ChEBI" id="CHEBI:597326"/>
    </cofactor>
</comment>
<dbReference type="NCBIfam" id="TIGR01047">
    <property type="entry name" value="nspC"/>
    <property type="match status" value="1"/>
</dbReference>
<comment type="catalytic activity">
    <reaction evidence="10">
        <text>carboxynorspermidine + H(+) = norspermidine + CO2</text>
        <dbReference type="Rhea" id="RHEA:34099"/>
        <dbReference type="ChEBI" id="CHEBI:15378"/>
        <dbReference type="ChEBI" id="CHEBI:16526"/>
        <dbReference type="ChEBI" id="CHEBI:57920"/>
        <dbReference type="ChEBI" id="CHEBI:65070"/>
        <dbReference type="EC" id="4.1.1.96"/>
    </reaction>
</comment>
<dbReference type="PANTHER" id="PTHR43727">
    <property type="entry name" value="DIAMINOPIMELATE DECARBOXYLASE"/>
    <property type="match status" value="1"/>
</dbReference>
<keyword evidence="6" id="KW-0745">Spermidine biosynthesis</keyword>
<dbReference type="InterPro" id="IPR029066">
    <property type="entry name" value="PLP-binding_barrel"/>
</dbReference>
<dbReference type="RefSeq" id="WP_260747386.1">
    <property type="nucleotide sequence ID" value="NZ_CP092109.1"/>
</dbReference>
<gene>
    <name evidence="12" type="primary">nspC</name>
    <name evidence="12" type="ORF">L9S41_15300</name>
</gene>
<dbReference type="CDD" id="cd06829">
    <property type="entry name" value="PLPDE_III_CANSDC"/>
    <property type="match status" value="1"/>
</dbReference>
<evidence type="ECO:0000256" key="7">
    <source>
        <dbReference type="ARBA" id="ARBA00023239"/>
    </source>
</evidence>
<evidence type="ECO:0000256" key="9">
    <source>
        <dbReference type="ARBA" id="ARBA00047351"/>
    </source>
</evidence>
<accession>A0ABY5ZJY8</accession>
<keyword evidence="5" id="KW-0663">Pyridoxal phosphate</keyword>
<proteinExistence type="inferred from homology"/>
<name>A0ABY5ZJY8_9BACT</name>
<comment type="catalytic activity">
    <reaction evidence="9">
        <text>carboxyspermidine + H(+) = spermidine + CO2</text>
        <dbReference type="Rhea" id="RHEA:34095"/>
        <dbReference type="ChEBI" id="CHEBI:15378"/>
        <dbReference type="ChEBI" id="CHEBI:16526"/>
        <dbReference type="ChEBI" id="CHEBI:57834"/>
        <dbReference type="ChEBI" id="CHEBI:65072"/>
        <dbReference type="EC" id="4.1.1.96"/>
    </reaction>
</comment>
<dbReference type="PANTHER" id="PTHR43727:SF1">
    <property type="entry name" value="CARBOXYNORSPERMIDINE_CARBOXYSPERMIDINE DECARBOXYLASE"/>
    <property type="match status" value="1"/>
</dbReference>
<reference evidence="12" key="1">
    <citation type="journal article" date="2022" name="Environ. Microbiol.">
        <title>Geoalkalibacter halelectricus SAP #1 sp. nov. possessing extracellular electron transfer and mineral#reducing capabilities from a haloalkaline environment.</title>
        <authorList>
            <person name="Yadav S."/>
            <person name="Singh R."/>
            <person name="Sundharam S.S."/>
            <person name="Chaudhary S."/>
            <person name="Krishnamurthi S."/>
            <person name="Patil S.A."/>
        </authorList>
    </citation>
    <scope>NUCLEOTIDE SEQUENCE</scope>
    <source>
        <strain evidence="12">SAP-1</strain>
    </source>
</reference>
<dbReference type="GO" id="GO:0016829">
    <property type="term" value="F:lyase activity"/>
    <property type="evidence" value="ECO:0007669"/>
    <property type="project" value="UniProtKB-KW"/>
</dbReference>
<dbReference type="InterPro" id="IPR009006">
    <property type="entry name" value="Ala_racemase/Decarboxylase_C"/>
</dbReference>
<evidence type="ECO:0000256" key="1">
    <source>
        <dbReference type="ARBA" id="ARBA00001933"/>
    </source>
</evidence>
<dbReference type="InterPro" id="IPR005730">
    <property type="entry name" value="Nsp_de-COase"/>
</dbReference>
<organism evidence="12 13">
    <name type="scientific">Geoalkalibacter halelectricus</name>
    <dbReference type="NCBI Taxonomy" id="2847045"/>
    <lineage>
        <taxon>Bacteria</taxon>
        <taxon>Pseudomonadati</taxon>
        <taxon>Thermodesulfobacteriota</taxon>
        <taxon>Desulfuromonadia</taxon>
        <taxon>Desulfuromonadales</taxon>
        <taxon>Geoalkalibacteraceae</taxon>
        <taxon>Geoalkalibacter</taxon>
    </lineage>
</organism>
<comment type="similarity">
    <text evidence="8">Belongs to the Orn/Lys/Arg decarboxylase class-II family. NspC subfamily.</text>
</comment>
<dbReference type="EC" id="4.1.1.96" evidence="2"/>
<dbReference type="Gene3D" id="3.20.20.10">
    <property type="entry name" value="Alanine racemase"/>
    <property type="match status" value="1"/>
</dbReference>
<dbReference type="SUPFAM" id="SSF50621">
    <property type="entry name" value="Alanine racemase C-terminal domain-like"/>
    <property type="match status" value="1"/>
</dbReference>